<dbReference type="RefSeq" id="WP_118969133.1">
    <property type="nucleotide sequence ID" value="NZ_QHCT01000003.1"/>
</dbReference>
<protein>
    <submittedName>
        <fullName evidence="1">Uncharacterized protein</fullName>
    </submittedName>
</protein>
<proteinExistence type="predicted"/>
<name>A0A396Z8S7_9LEPT</name>
<sequence>MKDKTMRIKAIACIYAFLVIFSQCKTESSDKSLNAVMALLLFGSSSAENVSVQLITNSGASSSILARSNSEQISFPPIESNIYGISFDQFGDKQPDAFRDNFITPKAVSLNVCAILLYKSQDQGGPGPGAESVFNFDKVIFSMVDLSSESEMLKNHLGLGSICHQYKSIGSTIGSDLNSEIKADLKAIGSEHDRIGLILRSVTYFFSPTDVPDPEYRYVDLSTGVTISRASDGPFETLERGIVSALLFAGDCPPEWLETPGFLFTPSEKTLGGVGSSECRFRQSQIVSKVALRNGSVATGVNTQTLNPGSYLANQNEAELGTNVAWYPHPFYYPLGGGFLEDFEGQQFSSSRLNSRFEASGNLIRILPIQRNGSEPISRLHIGLRVDRVLFWDSNGDSVFAPRSDADDRSSFQLGVHPLHSSLKNVTYSLPGITATFSQ</sequence>
<organism evidence="1 2">
    <name type="scientific">Leptospira stimsonii</name>
    <dbReference type="NCBI Taxonomy" id="2202203"/>
    <lineage>
        <taxon>Bacteria</taxon>
        <taxon>Pseudomonadati</taxon>
        <taxon>Spirochaetota</taxon>
        <taxon>Spirochaetia</taxon>
        <taxon>Leptospirales</taxon>
        <taxon>Leptospiraceae</taxon>
        <taxon>Leptospira</taxon>
    </lineage>
</organism>
<accession>A0A396Z8S7</accession>
<comment type="caution">
    <text evidence="1">The sequence shown here is derived from an EMBL/GenBank/DDBJ whole genome shotgun (WGS) entry which is preliminary data.</text>
</comment>
<evidence type="ECO:0000313" key="2">
    <source>
        <dbReference type="Proteomes" id="UP000265798"/>
    </source>
</evidence>
<reference evidence="2" key="1">
    <citation type="submission" date="2018-05" db="EMBL/GenBank/DDBJ databases">
        <title>Leptospira yasudae sp. nov. and Leptospira stimsonii sp. nov., two pathogenic species of the genus Leptospira isolated from environmental sources.</title>
        <authorList>
            <person name="Casanovas-Massana A."/>
            <person name="Hamond C."/>
            <person name="Santos L.A."/>
            <person name="Hacker K.P."/>
            <person name="Balassiano I."/>
            <person name="Medeiros M.A."/>
            <person name="Reis M.G."/>
            <person name="Ko A.I."/>
            <person name="Wunder E.A."/>
        </authorList>
    </citation>
    <scope>NUCLEOTIDE SEQUENCE [LARGE SCALE GENOMIC DNA]</scope>
    <source>
        <strain evidence="2">Yale</strain>
    </source>
</reference>
<dbReference type="EMBL" id="QHCT01000003">
    <property type="protein sequence ID" value="RHX90076.1"/>
    <property type="molecule type" value="Genomic_DNA"/>
</dbReference>
<dbReference type="Proteomes" id="UP000265798">
    <property type="component" value="Unassembled WGS sequence"/>
</dbReference>
<gene>
    <name evidence="1" type="ORF">DLM75_14225</name>
</gene>
<dbReference type="AlphaFoldDB" id="A0A396Z8S7"/>
<evidence type="ECO:0000313" key="1">
    <source>
        <dbReference type="EMBL" id="RHX90076.1"/>
    </source>
</evidence>